<dbReference type="InterPro" id="IPR007902">
    <property type="entry name" value="Chl4/mis15/CENP-N"/>
</dbReference>
<evidence type="ECO:0000313" key="2">
    <source>
        <dbReference type="Proteomes" id="UP000005018"/>
    </source>
</evidence>
<dbReference type="AlphaFoldDB" id="H8X004"/>
<evidence type="ECO:0000313" key="1">
    <source>
        <dbReference type="EMBL" id="CCG22349.1"/>
    </source>
</evidence>
<protein>
    <submittedName>
        <fullName evidence="1">Chl4 protein</fullName>
    </submittedName>
</protein>
<dbReference type="RefSeq" id="XP_003867786.1">
    <property type="nucleotide sequence ID" value="XM_003867738.1"/>
</dbReference>
<dbReference type="Gene3D" id="3.10.20.720">
    <property type="match status" value="1"/>
</dbReference>
<dbReference type="GO" id="GO:0007059">
    <property type="term" value="P:chromosome segregation"/>
    <property type="evidence" value="ECO:0007669"/>
    <property type="project" value="InterPro"/>
</dbReference>
<dbReference type="KEGG" id="cot:CORT_0B06400"/>
<accession>H8X004</accession>
<keyword evidence="2" id="KW-1185">Reference proteome</keyword>
<proteinExistence type="predicted"/>
<reference evidence="1 2" key="1">
    <citation type="journal article" date="2012" name="PLoS ONE">
        <title>Sequence and analysis of the genome of the pathogenic yeast Candida orthopsilosis.</title>
        <authorList>
            <person name="Riccombeni A."/>
            <person name="Vidanes G."/>
            <person name="Proux-Wera E."/>
            <person name="Wolfe K.H."/>
            <person name="Butler G."/>
        </authorList>
    </citation>
    <scope>NUCLEOTIDE SEQUENCE [LARGE SCALE GENOMIC DNA]</scope>
    <source>
        <strain evidence="1 2">Co 90-125</strain>
    </source>
</reference>
<dbReference type="GeneID" id="14538500"/>
<gene>
    <name evidence="1" type="ORF">CORT_0B06400</name>
</gene>
<sequence length="433" mass="49237">MKAIEKLNVLPSRYIPSYSIGSLITILDRLSTESLYQLCIHWTKSVNTQPYVPQDSIYTQQGLCNKLIKEIKSLLKNTHSGKTDIIRKITYEYWSDGLNLQQLAQIDCQLVIDGSGHFNWHFSRILDVEGNEFCLDVDPQLFAQDVASKLSKLYLTHVYILKHPRLSLHIIRIQVFDLNQKEGLLDLNKPQVSSYRPYFICLPTETTYIFHSVSYDGIVCKSIMQTIEQCLPTHEQNQLKIDTPSDQKPITSLETIYTLKSSPRLGKSLGIWSPYADGVIDIAPLGVLDKHSTLQEHSNHKEDTIEAKLQDIASLRFHGVTNDVNSPNRASRKRRFAAIDESETNSSKSHFTSRFPLQHTKFVIQEPINQNELIRSNIKLKLSGTDVFGGLHELSVATSDPKKMIINPEEIPHWLTGEDGATFGHIRDGKFHS</sequence>
<dbReference type="HOGENOM" id="CLU_031572_0_0_1"/>
<dbReference type="Proteomes" id="UP000005018">
    <property type="component" value="Chromosome 2"/>
</dbReference>
<name>H8X004_CANO9</name>
<dbReference type="GO" id="GO:0034080">
    <property type="term" value="P:CENP-A containing chromatin assembly"/>
    <property type="evidence" value="ECO:0007669"/>
    <property type="project" value="InterPro"/>
</dbReference>
<dbReference type="EMBL" id="HE681720">
    <property type="protein sequence ID" value="CCG22349.1"/>
    <property type="molecule type" value="Genomic_DNA"/>
</dbReference>
<dbReference type="eggNOG" id="ENOG502QVRZ">
    <property type="taxonomic scope" value="Eukaryota"/>
</dbReference>
<organism evidence="1 2">
    <name type="scientific">Candida orthopsilosis (strain 90-125)</name>
    <name type="common">Yeast</name>
    <dbReference type="NCBI Taxonomy" id="1136231"/>
    <lineage>
        <taxon>Eukaryota</taxon>
        <taxon>Fungi</taxon>
        <taxon>Dikarya</taxon>
        <taxon>Ascomycota</taxon>
        <taxon>Saccharomycotina</taxon>
        <taxon>Pichiomycetes</taxon>
        <taxon>Debaryomycetaceae</taxon>
        <taxon>Candida/Lodderomyces clade</taxon>
        <taxon>Candida</taxon>
    </lineage>
</organism>
<dbReference type="Pfam" id="PF05238">
    <property type="entry name" value="CENP-N"/>
    <property type="match status" value="1"/>
</dbReference>
<dbReference type="OrthoDB" id="6585699at2759"/>